<gene>
    <name evidence="7" type="ORF">ACFOND_01870</name>
</gene>
<protein>
    <submittedName>
        <fullName evidence="7">YIP1 family protein</fullName>
    </submittedName>
</protein>
<comment type="subcellular location">
    <subcellularLocation>
        <location evidence="1">Membrane</location>
        <topology evidence="1">Multi-pass membrane protein</topology>
    </subcellularLocation>
</comment>
<name>A0ABV7WN32_9GAMM</name>
<feature type="transmembrane region" description="Helical" evidence="5">
    <location>
        <begin position="28"/>
        <end position="48"/>
    </location>
</feature>
<dbReference type="Proteomes" id="UP001595710">
    <property type="component" value="Unassembled WGS sequence"/>
</dbReference>
<dbReference type="Pfam" id="PF04893">
    <property type="entry name" value="Yip1"/>
    <property type="match status" value="1"/>
</dbReference>
<comment type="caution">
    <text evidence="7">The sequence shown here is derived from an EMBL/GenBank/DDBJ whole genome shotgun (WGS) entry which is preliminary data.</text>
</comment>
<keyword evidence="2 5" id="KW-0812">Transmembrane</keyword>
<evidence type="ECO:0000256" key="5">
    <source>
        <dbReference type="SAM" id="Phobius"/>
    </source>
</evidence>
<organism evidence="7 8">
    <name type="scientific">Reinekea marina</name>
    <dbReference type="NCBI Taxonomy" id="1310421"/>
    <lineage>
        <taxon>Bacteria</taxon>
        <taxon>Pseudomonadati</taxon>
        <taxon>Pseudomonadota</taxon>
        <taxon>Gammaproteobacteria</taxon>
        <taxon>Oceanospirillales</taxon>
        <taxon>Saccharospirillaceae</taxon>
        <taxon>Reinekea</taxon>
    </lineage>
</organism>
<accession>A0ABV7WN32</accession>
<proteinExistence type="predicted"/>
<feature type="domain" description="Yip1" evidence="6">
    <location>
        <begin position="9"/>
        <end position="221"/>
    </location>
</feature>
<evidence type="ECO:0000256" key="3">
    <source>
        <dbReference type="ARBA" id="ARBA00022989"/>
    </source>
</evidence>
<evidence type="ECO:0000259" key="6">
    <source>
        <dbReference type="Pfam" id="PF04893"/>
    </source>
</evidence>
<feature type="transmembrane region" description="Helical" evidence="5">
    <location>
        <begin position="89"/>
        <end position="113"/>
    </location>
</feature>
<keyword evidence="4 5" id="KW-0472">Membrane</keyword>
<feature type="transmembrane region" description="Helical" evidence="5">
    <location>
        <begin position="125"/>
        <end position="147"/>
    </location>
</feature>
<dbReference type="InterPro" id="IPR006977">
    <property type="entry name" value="Yip1_dom"/>
</dbReference>
<sequence>MSNLNSLVDTFASPVVVFNRIKENTLSAWIPLLILVAATAGVSFWYFLSIDLYQFMEASMIMSGQEVNPEELSQILQAEAIIRWSSASIGAVATLVVYLIIALYFFLMSMLVAEDKIGFGRWMAVVAWGSLPSLISLISIAVSYAMVTPGFELFQALDKTSVASIMGLSFDDANFNVLSTLTLGTVWAYVLYGLGFKVLTRCKPITAVVVGVVPALIQFGLMSL</sequence>
<dbReference type="EMBL" id="JBHRYN010000004">
    <property type="protein sequence ID" value="MFC3700372.1"/>
    <property type="molecule type" value="Genomic_DNA"/>
</dbReference>
<dbReference type="RefSeq" id="WP_290282183.1">
    <property type="nucleotide sequence ID" value="NZ_JAUFQI010000001.1"/>
</dbReference>
<evidence type="ECO:0000313" key="8">
    <source>
        <dbReference type="Proteomes" id="UP001595710"/>
    </source>
</evidence>
<evidence type="ECO:0000313" key="7">
    <source>
        <dbReference type="EMBL" id="MFC3700372.1"/>
    </source>
</evidence>
<keyword evidence="3 5" id="KW-1133">Transmembrane helix</keyword>
<evidence type="ECO:0000256" key="1">
    <source>
        <dbReference type="ARBA" id="ARBA00004141"/>
    </source>
</evidence>
<reference evidence="8" key="1">
    <citation type="journal article" date="2019" name="Int. J. Syst. Evol. Microbiol.">
        <title>The Global Catalogue of Microorganisms (GCM) 10K type strain sequencing project: providing services to taxonomists for standard genome sequencing and annotation.</title>
        <authorList>
            <consortium name="The Broad Institute Genomics Platform"/>
            <consortium name="The Broad Institute Genome Sequencing Center for Infectious Disease"/>
            <person name="Wu L."/>
            <person name="Ma J."/>
        </authorList>
    </citation>
    <scope>NUCLEOTIDE SEQUENCE [LARGE SCALE GENOMIC DNA]</scope>
    <source>
        <strain evidence="8">CECT 8288</strain>
    </source>
</reference>
<feature type="transmembrane region" description="Helical" evidence="5">
    <location>
        <begin position="173"/>
        <end position="192"/>
    </location>
</feature>
<feature type="transmembrane region" description="Helical" evidence="5">
    <location>
        <begin position="204"/>
        <end position="221"/>
    </location>
</feature>
<evidence type="ECO:0000256" key="4">
    <source>
        <dbReference type="ARBA" id="ARBA00023136"/>
    </source>
</evidence>
<keyword evidence="8" id="KW-1185">Reference proteome</keyword>
<evidence type="ECO:0000256" key="2">
    <source>
        <dbReference type="ARBA" id="ARBA00022692"/>
    </source>
</evidence>